<evidence type="ECO:0000256" key="2">
    <source>
        <dbReference type="ARBA" id="ARBA00022448"/>
    </source>
</evidence>
<name>A0A4R6U9L2_9BACI</name>
<keyword evidence="4 7" id="KW-0812">Transmembrane</keyword>
<feature type="transmembrane region" description="Helical" evidence="7">
    <location>
        <begin position="142"/>
        <end position="161"/>
    </location>
</feature>
<comment type="similarity">
    <text evidence="7">Belongs to the binding-protein-dependent transport system permease family.</text>
</comment>
<evidence type="ECO:0000256" key="3">
    <source>
        <dbReference type="ARBA" id="ARBA00022475"/>
    </source>
</evidence>
<evidence type="ECO:0000256" key="1">
    <source>
        <dbReference type="ARBA" id="ARBA00004651"/>
    </source>
</evidence>
<dbReference type="Gene3D" id="1.10.3720.10">
    <property type="entry name" value="MetI-like"/>
    <property type="match status" value="1"/>
</dbReference>
<dbReference type="InterPro" id="IPR000515">
    <property type="entry name" value="MetI-like"/>
</dbReference>
<keyword evidence="5 7" id="KW-1133">Transmembrane helix</keyword>
<dbReference type="PROSITE" id="PS50928">
    <property type="entry name" value="ABC_TM1"/>
    <property type="match status" value="1"/>
</dbReference>
<dbReference type="PANTHER" id="PTHR43744">
    <property type="entry name" value="ABC TRANSPORTER PERMEASE PROTEIN MG189-RELATED-RELATED"/>
    <property type="match status" value="1"/>
</dbReference>
<dbReference type="GO" id="GO:0055085">
    <property type="term" value="P:transmembrane transport"/>
    <property type="evidence" value="ECO:0007669"/>
    <property type="project" value="InterPro"/>
</dbReference>
<organism evidence="9 10">
    <name type="scientific">Aureibacillus halotolerans</name>
    <dbReference type="NCBI Taxonomy" id="1508390"/>
    <lineage>
        <taxon>Bacteria</taxon>
        <taxon>Bacillati</taxon>
        <taxon>Bacillota</taxon>
        <taxon>Bacilli</taxon>
        <taxon>Bacillales</taxon>
        <taxon>Bacillaceae</taxon>
        <taxon>Aureibacillus</taxon>
    </lineage>
</organism>
<gene>
    <name evidence="9" type="ORF">EV213_107131</name>
</gene>
<feature type="domain" description="ABC transmembrane type-1" evidence="8">
    <location>
        <begin position="72"/>
        <end position="261"/>
    </location>
</feature>
<evidence type="ECO:0000259" key="8">
    <source>
        <dbReference type="PROSITE" id="PS50928"/>
    </source>
</evidence>
<comment type="caution">
    <text evidence="9">The sequence shown here is derived from an EMBL/GenBank/DDBJ whole genome shotgun (WGS) entry which is preliminary data.</text>
</comment>
<dbReference type="AlphaFoldDB" id="A0A4R6U9L2"/>
<evidence type="ECO:0000313" key="10">
    <source>
        <dbReference type="Proteomes" id="UP000295632"/>
    </source>
</evidence>
<dbReference type="PANTHER" id="PTHR43744:SF12">
    <property type="entry name" value="ABC TRANSPORTER PERMEASE PROTEIN MG189-RELATED"/>
    <property type="match status" value="1"/>
</dbReference>
<dbReference type="OrthoDB" id="9771544at2"/>
<evidence type="ECO:0000256" key="6">
    <source>
        <dbReference type="ARBA" id="ARBA00023136"/>
    </source>
</evidence>
<dbReference type="EMBL" id="SNYJ01000007">
    <property type="protein sequence ID" value="TDQ39764.1"/>
    <property type="molecule type" value="Genomic_DNA"/>
</dbReference>
<sequence>MNKSRQMLATVVVYFVLTVGAIFMLLPFVWMIITSLKEANEVMSMPPVWIPSSWEWSNYAEAWAKAPFDTYFMNSMIITVVVTVGELITTILAAYAFSRMSFYGRDVLFVLFLATMMVPGEVLLIPNYVTVTEFGWLNSYEALIVPWTASVFAIFLLRQWFLNMPKELSYAAKIDGCKDRHILLYVFVPLAKPSLVTIALLKIVGSWNAFLWPLIVTNSVEMRTLPVGLTSFTTEAGTIYELLMAASTMVILPMVLLFFFTQKYIVAGVARAGIKG</sequence>
<keyword evidence="3" id="KW-1003">Cell membrane</keyword>
<protein>
    <submittedName>
        <fullName evidence="9">Carbohydrate ABC transporter membrane protein 2 (CUT1 family)</fullName>
    </submittedName>
</protein>
<evidence type="ECO:0000256" key="5">
    <source>
        <dbReference type="ARBA" id="ARBA00022989"/>
    </source>
</evidence>
<evidence type="ECO:0000256" key="4">
    <source>
        <dbReference type="ARBA" id="ARBA00022692"/>
    </source>
</evidence>
<dbReference type="Pfam" id="PF00528">
    <property type="entry name" value="BPD_transp_1"/>
    <property type="match status" value="1"/>
</dbReference>
<feature type="transmembrane region" description="Helical" evidence="7">
    <location>
        <begin position="71"/>
        <end position="95"/>
    </location>
</feature>
<dbReference type="CDD" id="cd06261">
    <property type="entry name" value="TM_PBP2"/>
    <property type="match status" value="1"/>
</dbReference>
<dbReference type="RefSeq" id="WP_133580438.1">
    <property type="nucleotide sequence ID" value="NZ_SNYJ01000007.1"/>
</dbReference>
<feature type="transmembrane region" description="Helical" evidence="7">
    <location>
        <begin position="239"/>
        <end position="261"/>
    </location>
</feature>
<dbReference type="Proteomes" id="UP000295632">
    <property type="component" value="Unassembled WGS sequence"/>
</dbReference>
<accession>A0A4R6U9L2</accession>
<dbReference type="SUPFAM" id="SSF161098">
    <property type="entry name" value="MetI-like"/>
    <property type="match status" value="1"/>
</dbReference>
<evidence type="ECO:0000256" key="7">
    <source>
        <dbReference type="RuleBase" id="RU363032"/>
    </source>
</evidence>
<dbReference type="GO" id="GO:0005886">
    <property type="term" value="C:plasma membrane"/>
    <property type="evidence" value="ECO:0007669"/>
    <property type="project" value="UniProtKB-SubCell"/>
</dbReference>
<proteinExistence type="inferred from homology"/>
<evidence type="ECO:0000313" key="9">
    <source>
        <dbReference type="EMBL" id="TDQ39764.1"/>
    </source>
</evidence>
<reference evidence="9 10" key="1">
    <citation type="submission" date="2019-03" db="EMBL/GenBank/DDBJ databases">
        <title>Genomic Encyclopedia of Type Strains, Phase IV (KMG-IV): sequencing the most valuable type-strain genomes for metagenomic binning, comparative biology and taxonomic classification.</title>
        <authorList>
            <person name="Goeker M."/>
        </authorList>
    </citation>
    <scope>NUCLEOTIDE SEQUENCE [LARGE SCALE GENOMIC DNA]</scope>
    <source>
        <strain evidence="9 10">DSM 28697</strain>
    </source>
</reference>
<keyword evidence="2 7" id="KW-0813">Transport</keyword>
<keyword evidence="6 7" id="KW-0472">Membrane</keyword>
<feature type="transmembrane region" description="Helical" evidence="7">
    <location>
        <begin position="182"/>
        <end position="204"/>
    </location>
</feature>
<dbReference type="InterPro" id="IPR035906">
    <property type="entry name" value="MetI-like_sf"/>
</dbReference>
<feature type="transmembrane region" description="Helical" evidence="7">
    <location>
        <begin position="107"/>
        <end position="130"/>
    </location>
</feature>
<keyword evidence="10" id="KW-1185">Reference proteome</keyword>
<comment type="subcellular location">
    <subcellularLocation>
        <location evidence="1 7">Cell membrane</location>
        <topology evidence="1 7">Multi-pass membrane protein</topology>
    </subcellularLocation>
</comment>
<feature type="transmembrane region" description="Helical" evidence="7">
    <location>
        <begin position="12"/>
        <end position="33"/>
    </location>
</feature>